<dbReference type="GO" id="GO:0005524">
    <property type="term" value="F:ATP binding"/>
    <property type="evidence" value="ECO:0007669"/>
    <property type="project" value="InterPro"/>
</dbReference>
<dbReference type="InterPro" id="IPR008271">
    <property type="entry name" value="Ser/Thr_kinase_AS"/>
</dbReference>
<evidence type="ECO:0000313" key="3">
    <source>
        <dbReference type="Proteomes" id="UP000566819"/>
    </source>
</evidence>
<gene>
    <name evidence="2" type="ORF">G7Y89_g15748</name>
</gene>
<dbReference type="AlphaFoldDB" id="A0A8H4QHA4"/>
<evidence type="ECO:0000313" key="2">
    <source>
        <dbReference type="EMBL" id="KAF4610372.1"/>
    </source>
</evidence>
<reference evidence="2 3" key="1">
    <citation type="submission" date="2020-03" db="EMBL/GenBank/DDBJ databases">
        <title>Draft Genome Sequence of Cudoniella acicularis.</title>
        <authorList>
            <person name="Buettner E."/>
            <person name="Kellner H."/>
        </authorList>
    </citation>
    <scope>NUCLEOTIDE SEQUENCE [LARGE SCALE GENOMIC DNA]</scope>
    <source>
        <strain evidence="2 3">DSM 108380</strain>
    </source>
</reference>
<dbReference type="InterPro" id="IPR000719">
    <property type="entry name" value="Prot_kinase_dom"/>
</dbReference>
<dbReference type="PANTHER" id="PTHR23257">
    <property type="entry name" value="SERINE-THREONINE PROTEIN KINASE"/>
    <property type="match status" value="1"/>
</dbReference>
<sequence>MYSRKTWLDRRRQWMQGPISPAAAASSSSSRTPSSQLSVLRQESGGSHIAILNRLLNTLKENEVPGPQLFRLRQEFSEPLGEGGEGNVRAIDRECAARYRKMGKNMRERWPVELIAIKQYQSRREWTTGGQKLKLGYTTSAGLDDSDLGSRFRAAECEILALSPSLFRENPNIVQLLGWGLCLDTLEDAQSSCCRGVQVPLLVLERADMNFLQFLRQLFPDNQRLDASAATSRRLEHGTQTSGFANAIQGLGRTVLQWTGIEVDSYETIRLLCMDIGHGLQSLHEHDFTHGDLKPTNVLIFRTPTRWLAKLCDFGCAFGKPTNVISAAGTPGTPTCRQRYLGTPDWQRRRDEASDEHDYDGLQNCDLYVYGLLVWSAFCLRGEPPPSKTWEAARADLGELERRARWSTAENKRWISHRVGKLLDSAMASPLARSRRPWVHLLG</sequence>
<name>A0A8H4QHA4_9HELO</name>
<dbReference type="Gene3D" id="1.10.510.10">
    <property type="entry name" value="Transferase(Phosphotransferase) domain 1"/>
    <property type="match status" value="1"/>
</dbReference>
<proteinExistence type="predicted"/>
<dbReference type="PROSITE" id="PS50011">
    <property type="entry name" value="PROTEIN_KINASE_DOM"/>
    <property type="match status" value="1"/>
</dbReference>
<dbReference type="InterPro" id="IPR050167">
    <property type="entry name" value="Ser_Thr_protein_kinase"/>
</dbReference>
<dbReference type="Pfam" id="PF00069">
    <property type="entry name" value="Pkinase"/>
    <property type="match status" value="1"/>
</dbReference>
<evidence type="ECO:0000259" key="1">
    <source>
        <dbReference type="PROSITE" id="PS50011"/>
    </source>
</evidence>
<dbReference type="GO" id="GO:0007165">
    <property type="term" value="P:signal transduction"/>
    <property type="evidence" value="ECO:0007669"/>
    <property type="project" value="TreeGrafter"/>
</dbReference>
<protein>
    <recommendedName>
        <fullName evidence="1">Protein kinase domain-containing protein</fullName>
    </recommendedName>
</protein>
<dbReference type="EMBL" id="JAAMPI010002654">
    <property type="protein sequence ID" value="KAF4610372.1"/>
    <property type="molecule type" value="Genomic_DNA"/>
</dbReference>
<organism evidence="2 3">
    <name type="scientific">Cudoniella acicularis</name>
    <dbReference type="NCBI Taxonomy" id="354080"/>
    <lineage>
        <taxon>Eukaryota</taxon>
        <taxon>Fungi</taxon>
        <taxon>Dikarya</taxon>
        <taxon>Ascomycota</taxon>
        <taxon>Pezizomycotina</taxon>
        <taxon>Leotiomycetes</taxon>
        <taxon>Helotiales</taxon>
        <taxon>Tricladiaceae</taxon>
        <taxon>Cudoniella</taxon>
    </lineage>
</organism>
<dbReference type="OrthoDB" id="3495249at2759"/>
<dbReference type="InterPro" id="IPR011009">
    <property type="entry name" value="Kinase-like_dom_sf"/>
</dbReference>
<comment type="caution">
    <text evidence="2">The sequence shown here is derived from an EMBL/GenBank/DDBJ whole genome shotgun (WGS) entry which is preliminary data.</text>
</comment>
<dbReference type="GO" id="GO:0004672">
    <property type="term" value="F:protein kinase activity"/>
    <property type="evidence" value="ECO:0007669"/>
    <property type="project" value="InterPro"/>
</dbReference>
<feature type="domain" description="Protein kinase" evidence="1">
    <location>
        <begin position="74"/>
        <end position="443"/>
    </location>
</feature>
<dbReference type="SMART" id="SM00220">
    <property type="entry name" value="S_TKc"/>
    <property type="match status" value="1"/>
</dbReference>
<dbReference type="GO" id="GO:0005737">
    <property type="term" value="C:cytoplasm"/>
    <property type="evidence" value="ECO:0007669"/>
    <property type="project" value="TreeGrafter"/>
</dbReference>
<dbReference type="SUPFAM" id="SSF56112">
    <property type="entry name" value="Protein kinase-like (PK-like)"/>
    <property type="match status" value="1"/>
</dbReference>
<dbReference type="Proteomes" id="UP000566819">
    <property type="component" value="Unassembled WGS sequence"/>
</dbReference>
<keyword evidence="3" id="KW-1185">Reference proteome</keyword>
<accession>A0A8H4QHA4</accession>
<dbReference type="PROSITE" id="PS00108">
    <property type="entry name" value="PROTEIN_KINASE_ST"/>
    <property type="match status" value="1"/>
</dbReference>